<comment type="caution">
    <text evidence="6">The sequence shown here is derived from an EMBL/GenBank/DDBJ whole genome shotgun (WGS) entry which is preliminary data.</text>
</comment>
<evidence type="ECO:0000256" key="4">
    <source>
        <dbReference type="ARBA" id="ARBA00023002"/>
    </source>
</evidence>
<keyword evidence="7" id="KW-1185">Reference proteome</keyword>
<keyword evidence="2" id="KW-0285">Flavoprotein</keyword>
<evidence type="ECO:0000256" key="1">
    <source>
        <dbReference type="ARBA" id="ARBA00005466"/>
    </source>
</evidence>
<proteinExistence type="inferred from homology"/>
<feature type="domain" description="Berberine/berberine-like" evidence="5">
    <location>
        <begin position="277"/>
        <end position="303"/>
    </location>
</feature>
<protein>
    <recommendedName>
        <fullName evidence="5">Berberine/berberine-like domain-containing protein</fullName>
    </recommendedName>
</protein>
<sequence>MKSYELTLSYSGSIGSVGYVGWSTNGGYGPFSSLHGLGVDQIVGAKLVNYKGDLVEADEELLKGIRGAGQIFGVIVELTIMVYPLNKMLSSTLIYESSNMQSIWKSLTGGMGKVLAAIVTWANDNHEEGRKCIDQIAGFGNCIVNMTEAKTVSKYTEDNEKLVPYGVYGRSFTLNLKQSTPASLDALAKYSQSIPAGNATITIHSLRSPKPNEDSVFGARQDHHLIEIVSMTSDPALKDETAAWSQSLLRELMEQDGPNILDSAYISLLDFEEADLKKIYGRHLDTLVSLKKKYDPGNVFKHSAPKISV</sequence>
<dbReference type="Gene3D" id="3.40.462.20">
    <property type="match status" value="2"/>
</dbReference>
<accession>A0ABR1PBZ9</accession>
<dbReference type="PANTHER" id="PTHR42973">
    <property type="entry name" value="BINDING OXIDOREDUCTASE, PUTATIVE (AFU_ORTHOLOGUE AFUA_1G17690)-RELATED"/>
    <property type="match status" value="1"/>
</dbReference>
<evidence type="ECO:0000256" key="2">
    <source>
        <dbReference type="ARBA" id="ARBA00022630"/>
    </source>
</evidence>
<organism evidence="6 7">
    <name type="scientific">Diaporthe eres</name>
    <name type="common">Phomopsis oblonga</name>
    <dbReference type="NCBI Taxonomy" id="83184"/>
    <lineage>
        <taxon>Eukaryota</taxon>
        <taxon>Fungi</taxon>
        <taxon>Dikarya</taxon>
        <taxon>Ascomycota</taxon>
        <taxon>Pezizomycotina</taxon>
        <taxon>Sordariomycetes</taxon>
        <taxon>Sordariomycetidae</taxon>
        <taxon>Diaporthales</taxon>
        <taxon>Diaporthaceae</taxon>
        <taxon>Diaporthe</taxon>
        <taxon>Diaporthe eres species complex</taxon>
    </lineage>
</organism>
<comment type="similarity">
    <text evidence="1">Belongs to the oxygen-dependent FAD-linked oxidoreductase family.</text>
</comment>
<evidence type="ECO:0000259" key="5">
    <source>
        <dbReference type="Pfam" id="PF08031"/>
    </source>
</evidence>
<dbReference type="PANTHER" id="PTHR42973:SF7">
    <property type="entry name" value="FAD-BINDING PCMH-TYPE DOMAIN-CONTAINING PROTEIN"/>
    <property type="match status" value="1"/>
</dbReference>
<evidence type="ECO:0000256" key="3">
    <source>
        <dbReference type="ARBA" id="ARBA00022827"/>
    </source>
</evidence>
<reference evidence="6 7" key="1">
    <citation type="submission" date="2024-02" db="EMBL/GenBank/DDBJ databases">
        <title>De novo assembly and annotation of 12 fungi associated with fruit tree decline syndrome in Ontario, Canada.</title>
        <authorList>
            <person name="Sulman M."/>
            <person name="Ellouze W."/>
            <person name="Ilyukhin E."/>
        </authorList>
    </citation>
    <scope>NUCLEOTIDE SEQUENCE [LARGE SCALE GENOMIC DNA]</scope>
    <source>
        <strain evidence="6 7">M169</strain>
    </source>
</reference>
<keyword evidence="4" id="KW-0560">Oxidoreductase</keyword>
<dbReference type="EMBL" id="JAKNSF020000020">
    <property type="protein sequence ID" value="KAK7732370.1"/>
    <property type="molecule type" value="Genomic_DNA"/>
</dbReference>
<dbReference type="InterPro" id="IPR036318">
    <property type="entry name" value="FAD-bd_PCMH-like_sf"/>
</dbReference>
<dbReference type="Pfam" id="PF08031">
    <property type="entry name" value="BBE"/>
    <property type="match status" value="1"/>
</dbReference>
<evidence type="ECO:0000313" key="6">
    <source>
        <dbReference type="EMBL" id="KAK7732370.1"/>
    </source>
</evidence>
<keyword evidence="3" id="KW-0274">FAD</keyword>
<gene>
    <name evidence="6" type="ORF">SLS63_005048</name>
</gene>
<dbReference type="InterPro" id="IPR050416">
    <property type="entry name" value="FAD-linked_Oxidoreductase"/>
</dbReference>
<dbReference type="InterPro" id="IPR012951">
    <property type="entry name" value="BBE"/>
</dbReference>
<name>A0ABR1PBZ9_DIAER</name>
<dbReference type="InterPro" id="IPR016169">
    <property type="entry name" value="FAD-bd_PCMH_sub2"/>
</dbReference>
<dbReference type="Proteomes" id="UP001430848">
    <property type="component" value="Unassembled WGS sequence"/>
</dbReference>
<dbReference type="SUPFAM" id="SSF56176">
    <property type="entry name" value="FAD-binding/transporter-associated domain-like"/>
    <property type="match status" value="1"/>
</dbReference>
<evidence type="ECO:0000313" key="7">
    <source>
        <dbReference type="Proteomes" id="UP001430848"/>
    </source>
</evidence>
<dbReference type="Gene3D" id="3.30.465.10">
    <property type="match status" value="2"/>
</dbReference>